<sequence>MKFPPGLDPPSSSHVCRLRKSLYGLKQASRQWYARLSSALGTRGFICSLNDYSLFVKTSGDLITILVVYVDNILLTGNNMEDITDLKLFLDSEFRIKDLGIANYFLGMEILTEPGGLLVTQRKFALDLLSEYPDLEPRRVSTPLDPSIKLSLISGKSLSDPTVYRRLLGKLNF</sequence>
<organism evidence="2">
    <name type="scientific">Solanum chacoense</name>
    <name type="common">Chaco potato</name>
    <dbReference type="NCBI Taxonomy" id="4108"/>
    <lineage>
        <taxon>Eukaryota</taxon>
        <taxon>Viridiplantae</taxon>
        <taxon>Streptophyta</taxon>
        <taxon>Embryophyta</taxon>
        <taxon>Tracheophyta</taxon>
        <taxon>Spermatophyta</taxon>
        <taxon>Magnoliopsida</taxon>
        <taxon>eudicotyledons</taxon>
        <taxon>Gunneridae</taxon>
        <taxon>Pentapetalae</taxon>
        <taxon>asterids</taxon>
        <taxon>lamiids</taxon>
        <taxon>Solanales</taxon>
        <taxon>Solanaceae</taxon>
        <taxon>Solanoideae</taxon>
        <taxon>Solaneae</taxon>
        <taxon>Solanum</taxon>
    </lineage>
</organism>
<dbReference type="InterPro" id="IPR043502">
    <property type="entry name" value="DNA/RNA_pol_sf"/>
</dbReference>
<name>A0A0V0H7R2_SOLCH</name>
<dbReference type="SUPFAM" id="SSF56672">
    <property type="entry name" value="DNA/RNA polymerases"/>
    <property type="match status" value="1"/>
</dbReference>
<dbReference type="EMBL" id="GEDG01023839">
    <property type="protein sequence ID" value="JAP16430.1"/>
    <property type="molecule type" value="Transcribed_RNA"/>
</dbReference>
<dbReference type="InterPro" id="IPR013103">
    <property type="entry name" value="RVT_2"/>
</dbReference>
<protein>
    <submittedName>
        <fullName evidence="2">Putative ovule protein</fullName>
    </submittedName>
</protein>
<evidence type="ECO:0000313" key="2">
    <source>
        <dbReference type="EMBL" id="JAP16430.1"/>
    </source>
</evidence>
<reference evidence="2" key="1">
    <citation type="submission" date="2015-12" db="EMBL/GenBank/DDBJ databases">
        <title>Gene expression during late stages of embryo sac development: a critical building block for successful pollen-pistil interactions.</title>
        <authorList>
            <person name="Liu Y."/>
            <person name="Joly V."/>
            <person name="Sabar M."/>
            <person name="Matton D.P."/>
        </authorList>
    </citation>
    <scope>NUCLEOTIDE SEQUENCE</scope>
</reference>
<dbReference type="Pfam" id="PF07727">
    <property type="entry name" value="RVT_2"/>
    <property type="match status" value="1"/>
</dbReference>
<proteinExistence type="predicted"/>
<dbReference type="AlphaFoldDB" id="A0A0V0H7R2"/>
<feature type="unsure residue" description="I or L" evidence="2">
    <location>
        <position position="167"/>
    </location>
</feature>
<accession>A0A0V0H7R2</accession>
<evidence type="ECO:0000259" key="1">
    <source>
        <dbReference type="Pfam" id="PF07727"/>
    </source>
</evidence>
<feature type="domain" description="Reverse transcriptase Ty1/copia-type" evidence="1">
    <location>
        <begin position="1"/>
        <end position="132"/>
    </location>
</feature>